<organism evidence="1">
    <name type="scientific">Myoviridae sp. ctWPU11</name>
    <dbReference type="NCBI Taxonomy" id="2825118"/>
    <lineage>
        <taxon>Viruses</taxon>
        <taxon>Duplodnaviria</taxon>
        <taxon>Heunggongvirae</taxon>
        <taxon>Uroviricota</taxon>
        <taxon>Caudoviricetes</taxon>
    </lineage>
</organism>
<proteinExistence type="predicted"/>
<accession>A0A8S5UAA0</accession>
<protein>
    <submittedName>
        <fullName evidence="1">Uncharacterized protein</fullName>
    </submittedName>
</protein>
<reference evidence="1" key="1">
    <citation type="journal article" date="2021" name="Proc. Natl. Acad. Sci. U.S.A.">
        <title>A Catalog of Tens of Thousands of Viruses from Human Metagenomes Reveals Hidden Associations with Chronic Diseases.</title>
        <authorList>
            <person name="Tisza M.J."/>
            <person name="Buck C.B."/>
        </authorList>
    </citation>
    <scope>NUCLEOTIDE SEQUENCE</scope>
    <source>
        <strain evidence="1">CtWPU11</strain>
    </source>
</reference>
<sequence>MLVYRRDRAFPLVSGPGGSWRPLMGRPRRLRSSRKIKLFNSVVEASFNNKFC</sequence>
<dbReference type="EMBL" id="BK016053">
    <property type="protein sequence ID" value="DAF91415.1"/>
    <property type="molecule type" value="Genomic_DNA"/>
</dbReference>
<name>A0A8S5UAA0_9CAUD</name>
<evidence type="ECO:0000313" key="1">
    <source>
        <dbReference type="EMBL" id="DAF91415.1"/>
    </source>
</evidence>